<evidence type="ECO:0000313" key="4">
    <source>
        <dbReference type="Proteomes" id="UP000663829"/>
    </source>
</evidence>
<dbReference type="EMBL" id="CAJOBC010008626">
    <property type="protein sequence ID" value="CAF3966742.1"/>
    <property type="molecule type" value="Genomic_DNA"/>
</dbReference>
<proteinExistence type="predicted"/>
<feature type="region of interest" description="Disordered" evidence="1">
    <location>
        <begin position="184"/>
        <end position="216"/>
    </location>
</feature>
<feature type="region of interest" description="Disordered" evidence="1">
    <location>
        <begin position="233"/>
        <end position="263"/>
    </location>
</feature>
<dbReference type="EMBL" id="CAJNOQ010008625">
    <property type="protein sequence ID" value="CAF1202324.1"/>
    <property type="molecule type" value="Genomic_DNA"/>
</dbReference>
<feature type="compositionally biased region" description="Basic and acidic residues" evidence="1">
    <location>
        <begin position="109"/>
        <end position="118"/>
    </location>
</feature>
<organism evidence="2 4">
    <name type="scientific">Didymodactylos carnosus</name>
    <dbReference type="NCBI Taxonomy" id="1234261"/>
    <lineage>
        <taxon>Eukaryota</taxon>
        <taxon>Metazoa</taxon>
        <taxon>Spiralia</taxon>
        <taxon>Gnathifera</taxon>
        <taxon>Rotifera</taxon>
        <taxon>Eurotatoria</taxon>
        <taxon>Bdelloidea</taxon>
        <taxon>Philodinida</taxon>
        <taxon>Philodinidae</taxon>
        <taxon>Didymodactylos</taxon>
    </lineage>
</organism>
<comment type="caution">
    <text evidence="2">The sequence shown here is derived from an EMBL/GenBank/DDBJ whole genome shotgun (WGS) entry which is preliminary data.</text>
</comment>
<keyword evidence="4" id="KW-1185">Reference proteome</keyword>
<reference evidence="2" key="1">
    <citation type="submission" date="2021-02" db="EMBL/GenBank/DDBJ databases">
        <authorList>
            <person name="Nowell W R."/>
        </authorList>
    </citation>
    <scope>NUCLEOTIDE SEQUENCE</scope>
</reference>
<feature type="compositionally biased region" description="Basic and acidic residues" evidence="1">
    <location>
        <begin position="203"/>
        <end position="215"/>
    </location>
</feature>
<dbReference type="AlphaFoldDB" id="A0A814WCR6"/>
<feature type="region of interest" description="Disordered" evidence="1">
    <location>
        <begin position="275"/>
        <end position="313"/>
    </location>
</feature>
<feature type="compositionally biased region" description="Acidic residues" evidence="1">
    <location>
        <begin position="238"/>
        <end position="248"/>
    </location>
</feature>
<evidence type="ECO:0000313" key="3">
    <source>
        <dbReference type="EMBL" id="CAF3966742.1"/>
    </source>
</evidence>
<protein>
    <submittedName>
        <fullName evidence="2">Uncharacterized protein</fullName>
    </submittedName>
</protein>
<feature type="compositionally biased region" description="Basic and acidic residues" evidence="1">
    <location>
        <begin position="303"/>
        <end position="313"/>
    </location>
</feature>
<name>A0A814WCR6_9BILA</name>
<feature type="non-terminal residue" evidence="2">
    <location>
        <position position="1"/>
    </location>
</feature>
<feature type="region of interest" description="Disordered" evidence="1">
    <location>
        <begin position="92"/>
        <end position="139"/>
    </location>
</feature>
<evidence type="ECO:0000256" key="1">
    <source>
        <dbReference type="SAM" id="MobiDB-lite"/>
    </source>
</evidence>
<accession>A0A814WCR6</accession>
<sequence>KNASIQTIQRYKNAQKQFDQACLKAKKDHIDRSYKSCKLRNQTFIPSGYQPSHSQSSIWIAPQPVYVRHHPPPAPHPSSFIRYIQTPIPQQPTYIRPHPVYQRSHRRPKSADPWETKEHRQRSVSPSRQKTAAHADNPHETITYHRKFALVIGNKDYLMCPRGYELRAPVDNAKAIREKLEEKHKFCQQQGSGDNTKTKKGRKEGGAKHFGRESTDVISRGIEELNVFGDERYHNQSSEDDPDDDEAELSSSPAHGRLTVFNDDGTVTVKEYCHEETQHQLKNSSSSDEQHEGGTANYGSWEALERSHSTSSM</sequence>
<dbReference type="Proteomes" id="UP000663829">
    <property type="component" value="Unassembled WGS sequence"/>
</dbReference>
<gene>
    <name evidence="2" type="ORF">GPM918_LOCUS23785</name>
    <name evidence="3" type="ORF">SRO942_LOCUS23784</name>
</gene>
<dbReference type="Proteomes" id="UP000681722">
    <property type="component" value="Unassembled WGS sequence"/>
</dbReference>
<evidence type="ECO:0000313" key="2">
    <source>
        <dbReference type="EMBL" id="CAF1202324.1"/>
    </source>
</evidence>